<feature type="chain" id="PRO_5039421615" description="YusW-like protein" evidence="2">
    <location>
        <begin position="17"/>
        <end position="192"/>
    </location>
</feature>
<sequence length="192" mass="21851">MKLLMTLLLSSMLVIAACGTTDEPDDGLGMEDPAPEDQEGDMEAGEDTSESQNRDDEEGTGLEDQDEDLHEESEEMEEEAEEGRNYGIKEFELELEFEDGGEWSFEYELGDNGDKEAEVEVDNGQESDRDGQQAIEELESMFEAVQFSPNMSKDEVFQRIYDHLEIMEGEVKEIELDVEFEDGETLQIEEDY</sequence>
<evidence type="ECO:0000256" key="2">
    <source>
        <dbReference type="SAM" id="SignalP"/>
    </source>
</evidence>
<dbReference type="EMBL" id="BJYA01000001">
    <property type="protein sequence ID" value="GEN44429.1"/>
    <property type="molecule type" value="Genomic_DNA"/>
</dbReference>
<dbReference type="AlphaFoldDB" id="A0A511W021"/>
<evidence type="ECO:0000313" key="3">
    <source>
        <dbReference type="EMBL" id="GEN44429.1"/>
    </source>
</evidence>
<feature type="region of interest" description="Disordered" evidence="1">
    <location>
        <begin position="19"/>
        <end position="92"/>
    </location>
</feature>
<comment type="caution">
    <text evidence="3">The sequence shown here is derived from an EMBL/GenBank/DDBJ whole genome shotgun (WGS) entry which is preliminary data.</text>
</comment>
<proteinExistence type="predicted"/>
<feature type="signal peptide" evidence="2">
    <location>
        <begin position="1"/>
        <end position="16"/>
    </location>
</feature>
<evidence type="ECO:0008006" key="5">
    <source>
        <dbReference type="Google" id="ProtNLM"/>
    </source>
</evidence>
<accession>A0A511W021</accession>
<keyword evidence="4" id="KW-1185">Reference proteome</keyword>
<evidence type="ECO:0000313" key="4">
    <source>
        <dbReference type="Proteomes" id="UP000321440"/>
    </source>
</evidence>
<organism evidence="3 4">
    <name type="scientific">Alkalibacillus haloalkaliphilus</name>
    <dbReference type="NCBI Taxonomy" id="94136"/>
    <lineage>
        <taxon>Bacteria</taxon>
        <taxon>Bacillati</taxon>
        <taxon>Bacillota</taxon>
        <taxon>Bacilli</taxon>
        <taxon>Bacillales</taxon>
        <taxon>Bacillaceae</taxon>
        <taxon>Alkalibacillus</taxon>
    </lineage>
</organism>
<dbReference type="OrthoDB" id="2425776at2"/>
<feature type="compositionally biased region" description="Basic and acidic residues" evidence="1">
    <location>
        <begin position="82"/>
        <end position="92"/>
    </location>
</feature>
<evidence type="ECO:0000256" key="1">
    <source>
        <dbReference type="SAM" id="MobiDB-lite"/>
    </source>
</evidence>
<name>A0A511W021_9BACI</name>
<dbReference type="PROSITE" id="PS51257">
    <property type="entry name" value="PROKAR_LIPOPROTEIN"/>
    <property type="match status" value="1"/>
</dbReference>
<dbReference type="Pfam" id="PF14039">
    <property type="entry name" value="YusW"/>
    <property type="match status" value="1"/>
</dbReference>
<gene>
    <name evidence="3" type="ORF">AHA02nite_02050</name>
</gene>
<dbReference type="InterPro" id="IPR025623">
    <property type="entry name" value="YusW"/>
</dbReference>
<keyword evidence="2" id="KW-0732">Signal</keyword>
<protein>
    <recommendedName>
        <fullName evidence="5">YusW-like protein</fullName>
    </recommendedName>
</protein>
<reference evidence="3 4" key="1">
    <citation type="submission" date="2019-07" db="EMBL/GenBank/DDBJ databases">
        <title>Whole genome shotgun sequence of Alkalibacillus haloalkaliphilus NBRC 103110.</title>
        <authorList>
            <person name="Hosoyama A."/>
            <person name="Uohara A."/>
            <person name="Ohji S."/>
            <person name="Ichikawa N."/>
        </authorList>
    </citation>
    <scope>NUCLEOTIDE SEQUENCE [LARGE SCALE GENOMIC DNA]</scope>
    <source>
        <strain evidence="3 4">NBRC 103110</strain>
    </source>
</reference>
<feature type="compositionally biased region" description="Acidic residues" evidence="1">
    <location>
        <begin position="22"/>
        <end position="81"/>
    </location>
</feature>
<dbReference type="RefSeq" id="WP_146813509.1">
    <property type="nucleotide sequence ID" value="NZ_BJYA01000001.1"/>
</dbReference>
<dbReference type="Proteomes" id="UP000321440">
    <property type="component" value="Unassembled WGS sequence"/>
</dbReference>